<evidence type="ECO:0000256" key="1">
    <source>
        <dbReference type="SAM" id="MobiDB-lite"/>
    </source>
</evidence>
<dbReference type="Proteomes" id="UP000016935">
    <property type="component" value="Unassembled WGS sequence"/>
</dbReference>
<reference evidence="2 3" key="2">
    <citation type="journal article" date="2013" name="PLoS Genet.">
        <title>Comparative genome structure, secondary metabolite, and effector coding capacity across Cochliobolus pathogens.</title>
        <authorList>
            <person name="Condon B.J."/>
            <person name="Leng Y."/>
            <person name="Wu D."/>
            <person name="Bushley K.E."/>
            <person name="Ohm R.A."/>
            <person name="Otillar R."/>
            <person name="Martin J."/>
            <person name="Schackwitz W."/>
            <person name="Grimwood J."/>
            <person name="MohdZainudin N."/>
            <person name="Xue C."/>
            <person name="Wang R."/>
            <person name="Manning V.A."/>
            <person name="Dhillon B."/>
            <person name="Tu Z.J."/>
            <person name="Steffenson B.J."/>
            <person name="Salamov A."/>
            <person name="Sun H."/>
            <person name="Lowry S."/>
            <person name="LaButti K."/>
            <person name="Han J."/>
            <person name="Copeland A."/>
            <person name="Lindquist E."/>
            <person name="Barry K."/>
            <person name="Schmutz J."/>
            <person name="Baker S.E."/>
            <person name="Ciuffetti L.M."/>
            <person name="Grigoriev I.V."/>
            <person name="Zhong S."/>
            <person name="Turgeon B.G."/>
        </authorList>
    </citation>
    <scope>NUCLEOTIDE SEQUENCE [LARGE SCALE GENOMIC DNA]</scope>
    <source>
        <strain evidence="3">28A</strain>
    </source>
</reference>
<dbReference type="OrthoDB" id="3681251at2759"/>
<dbReference type="HOGENOM" id="CLU_949973_0_0_1"/>
<dbReference type="EMBL" id="KB908844">
    <property type="protein sequence ID" value="EOA82438.1"/>
    <property type="molecule type" value="Genomic_DNA"/>
</dbReference>
<keyword evidence="3" id="KW-1185">Reference proteome</keyword>
<evidence type="ECO:0000313" key="2">
    <source>
        <dbReference type="EMBL" id="EOA82438.1"/>
    </source>
</evidence>
<protein>
    <submittedName>
        <fullName evidence="2">Uncharacterized protein</fullName>
    </submittedName>
</protein>
<dbReference type="AlphaFoldDB" id="R0JMH3"/>
<proteinExistence type="predicted"/>
<sequence>MAEQKNTYLEALLMLSNNERFSDARRSLPQSMGDEALEKLVADIIHREFTRRGLEDVASTLLDAIARDGETASEDGGGALDTRQKSSSGTQTRLKRDCLRPLDPPEVSVTRKRTAEAASDTAGQKRVKYTLRSHTAKEVKPSLRIQTPQLIQGKLAPAIGVVYWNPVQHRFSPLAFDDERGDSLATRMTKNFDADYLSTYNHVYEWGKLLRLQEKGVASQCCANKTIINRSKYPGTREMGDMTTACDACIRQKQLCARLVKVEMVNKFAFFPLPSALRVGRQLQEIEFWVQK</sequence>
<feature type="region of interest" description="Disordered" evidence="1">
    <location>
        <begin position="69"/>
        <end position="125"/>
    </location>
</feature>
<accession>R0JMH3</accession>
<reference evidence="2 3" key="1">
    <citation type="journal article" date="2012" name="PLoS Pathog.">
        <title>Diverse lifestyles and strategies of plant pathogenesis encoded in the genomes of eighteen Dothideomycetes fungi.</title>
        <authorList>
            <person name="Ohm R.A."/>
            <person name="Feau N."/>
            <person name="Henrissat B."/>
            <person name="Schoch C.L."/>
            <person name="Horwitz B.A."/>
            <person name="Barry K.W."/>
            <person name="Condon B.J."/>
            <person name="Copeland A.C."/>
            <person name="Dhillon B."/>
            <person name="Glaser F."/>
            <person name="Hesse C.N."/>
            <person name="Kosti I."/>
            <person name="LaButti K."/>
            <person name="Lindquist E.A."/>
            <person name="Lucas S."/>
            <person name="Salamov A.A."/>
            <person name="Bradshaw R.E."/>
            <person name="Ciuffetti L."/>
            <person name="Hamelin R.C."/>
            <person name="Kema G.H.J."/>
            <person name="Lawrence C."/>
            <person name="Scott J.A."/>
            <person name="Spatafora J.W."/>
            <person name="Turgeon B.G."/>
            <person name="de Wit P.J.G.M."/>
            <person name="Zhong S."/>
            <person name="Goodwin S.B."/>
            <person name="Grigoriev I.V."/>
        </authorList>
    </citation>
    <scope>NUCLEOTIDE SEQUENCE [LARGE SCALE GENOMIC DNA]</scope>
    <source>
        <strain evidence="3">28A</strain>
    </source>
</reference>
<name>R0JMH3_EXST2</name>
<dbReference type="GeneID" id="19402551"/>
<evidence type="ECO:0000313" key="3">
    <source>
        <dbReference type="Proteomes" id="UP000016935"/>
    </source>
</evidence>
<dbReference type="RefSeq" id="XP_008029331.1">
    <property type="nucleotide sequence ID" value="XM_008031140.1"/>
</dbReference>
<organism evidence="2 3">
    <name type="scientific">Exserohilum turcicum (strain 28A)</name>
    <name type="common">Northern leaf blight fungus</name>
    <name type="synonym">Setosphaeria turcica</name>
    <dbReference type="NCBI Taxonomy" id="671987"/>
    <lineage>
        <taxon>Eukaryota</taxon>
        <taxon>Fungi</taxon>
        <taxon>Dikarya</taxon>
        <taxon>Ascomycota</taxon>
        <taxon>Pezizomycotina</taxon>
        <taxon>Dothideomycetes</taxon>
        <taxon>Pleosporomycetidae</taxon>
        <taxon>Pleosporales</taxon>
        <taxon>Pleosporineae</taxon>
        <taxon>Pleosporaceae</taxon>
        <taxon>Exserohilum</taxon>
    </lineage>
</organism>
<dbReference type="eggNOG" id="ENOG502RFPZ">
    <property type="taxonomic scope" value="Eukaryota"/>
</dbReference>
<gene>
    <name evidence="2" type="ORF">SETTUDRAFT_22429</name>
</gene>